<dbReference type="InterPro" id="IPR036052">
    <property type="entry name" value="TrpB-like_PALP_sf"/>
</dbReference>
<dbReference type="KEGG" id="tum:CBW65_22130"/>
<dbReference type="InterPro" id="IPR050147">
    <property type="entry name" value="Ser/Thr_Dehydratase"/>
</dbReference>
<evidence type="ECO:0000256" key="4">
    <source>
        <dbReference type="ARBA" id="ARBA00004958"/>
    </source>
</evidence>
<dbReference type="CDD" id="cd04886">
    <property type="entry name" value="ACT_ThrD-II-like"/>
    <property type="match status" value="1"/>
</dbReference>
<evidence type="ECO:0000256" key="9">
    <source>
        <dbReference type="ARBA" id="ARBA00022533"/>
    </source>
</evidence>
<dbReference type="GO" id="GO:0003941">
    <property type="term" value="F:L-serine ammonia-lyase activity"/>
    <property type="evidence" value="ECO:0007669"/>
    <property type="project" value="TreeGrafter"/>
</dbReference>
<dbReference type="NCBIfam" id="TIGR01127">
    <property type="entry name" value="ilvA_1Cterm"/>
    <property type="match status" value="1"/>
</dbReference>
<dbReference type="EMBL" id="CP021434">
    <property type="protein sequence ID" value="ARU63386.1"/>
    <property type="molecule type" value="Genomic_DNA"/>
</dbReference>
<evidence type="ECO:0000256" key="3">
    <source>
        <dbReference type="ARBA" id="ARBA00004810"/>
    </source>
</evidence>
<dbReference type="PROSITE" id="PS51671">
    <property type="entry name" value="ACT"/>
    <property type="match status" value="1"/>
</dbReference>
<comment type="catalytic activity">
    <reaction evidence="1">
        <text>L-threonine = 2-oxobutanoate + NH4(+)</text>
        <dbReference type="Rhea" id="RHEA:22108"/>
        <dbReference type="ChEBI" id="CHEBI:16763"/>
        <dbReference type="ChEBI" id="CHEBI:28938"/>
        <dbReference type="ChEBI" id="CHEBI:57926"/>
        <dbReference type="EC" id="4.3.1.19"/>
    </reaction>
</comment>
<dbReference type="EC" id="4.3.1.19" evidence="7"/>
<dbReference type="SUPFAM" id="SSF55021">
    <property type="entry name" value="ACT-like"/>
    <property type="match status" value="1"/>
</dbReference>
<evidence type="ECO:0000256" key="1">
    <source>
        <dbReference type="ARBA" id="ARBA00001274"/>
    </source>
</evidence>
<evidence type="ECO:0000313" key="17">
    <source>
        <dbReference type="Proteomes" id="UP000195437"/>
    </source>
</evidence>
<keyword evidence="17" id="KW-1185">Reference proteome</keyword>
<keyword evidence="12 16" id="KW-0456">Lyase</keyword>
<comment type="similarity">
    <text evidence="5">Belongs to the serine/threonine dehydratase family.</text>
</comment>
<evidence type="ECO:0000256" key="7">
    <source>
        <dbReference type="ARBA" id="ARBA00012096"/>
    </source>
</evidence>
<keyword evidence="10" id="KW-0100">Branched-chain amino acid biosynthesis</keyword>
<comment type="subunit">
    <text evidence="6">In the native structure, TdcB is in a dimeric form, whereas in the TdcB-AMP complex, it exists in a tetrameric form (dimer of dimers).</text>
</comment>
<keyword evidence="10" id="KW-0412">Isoleucine biosynthesis</keyword>
<evidence type="ECO:0000256" key="6">
    <source>
        <dbReference type="ARBA" id="ARBA00011447"/>
    </source>
</evidence>
<dbReference type="CDD" id="cd01562">
    <property type="entry name" value="Thr-dehyd"/>
    <property type="match status" value="1"/>
</dbReference>
<proteinExistence type="inferred from homology"/>
<feature type="domain" description="ACT" evidence="15">
    <location>
        <begin position="327"/>
        <end position="401"/>
    </location>
</feature>
<evidence type="ECO:0000256" key="13">
    <source>
        <dbReference type="ARBA" id="ARBA00025527"/>
    </source>
</evidence>
<dbReference type="UniPathway" id="UPA00047">
    <property type="reaction ID" value="UER00054"/>
</dbReference>
<comment type="pathway">
    <text evidence="4">Amino-acid degradation; L-threonine degradation via propanoate pathway; propanoate from L-threonine: step 1/4.</text>
</comment>
<evidence type="ECO:0000256" key="14">
    <source>
        <dbReference type="ARBA" id="ARBA00031427"/>
    </source>
</evidence>
<dbReference type="FunFam" id="3.40.50.1100:FF:000007">
    <property type="entry name" value="L-threonine dehydratase catabolic TdcB"/>
    <property type="match status" value="1"/>
</dbReference>
<dbReference type="InterPro" id="IPR045865">
    <property type="entry name" value="ACT-like_dom_sf"/>
</dbReference>
<dbReference type="AlphaFoldDB" id="A0A1Y0IUB2"/>
<dbReference type="InterPro" id="IPR044561">
    <property type="entry name" value="ACT_ThrD-II-like"/>
</dbReference>
<dbReference type="InterPro" id="IPR005789">
    <property type="entry name" value="Thr_deHydtase_catblc"/>
</dbReference>
<comment type="cofactor">
    <cofactor evidence="2">
        <name>pyridoxal 5'-phosphate</name>
        <dbReference type="ChEBI" id="CHEBI:597326"/>
    </cofactor>
</comment>
<gene>
    <name evidence="16" type="ORF">CBW65_22130</name>
</gene>
<sequence length="401" mass="43121">MLTMTDFLAARANLQGVIHNTPLDYSKTFSDLSHNEIYMKLENLQKTGSFKIRGAFHKIATLTDAERQHGVIAASAGNHAQGVAYGANNAGIPCIIVMPEAAPLSKVEATARYGAQVILHGSNYDEAYAKALELQQERGMTFVHAFDDPAVIAGQGTIALEVLEQLPDIDVLVAPVGGGGLIAGIALAAKLAKPDIQIVGVEAAGAACMKTSIDAGEIGTLETVATIADGICVRRPGDITYQLTRQYVDHIVTVEEEEIARAMLLAVERNKMVVEGAGATGLAAALYDKLPFRDKKTAVLISGGNVDVNFLSRIIERGLVEAGRYLRINTTVPDKPGVLQEILGIFATERANIIGIQHHRMGSRVMLGEAEVEIDIETRDHAHQDRILKRLQEKGFSVITR</sequence>
<dbReference type="OrthoDB" id="9811476at2"/>
<dbReference type="InterPro" id="IPR002912">
    <property type="entry name" value="ACT_dom"/>
</dbReference>
<evidence type="ECO:0000256" key="5">
    <source>
        <dbReference type="ARBA" id="ARBA00010869"/>
    </source>
</evidence>
<dbReference type="Gene3D" id="3.40.50.1100">
    <property type="match status" value="2"/>
</dbReference>
<evidence type="ECO:0000256" key="10">
    <source>
        <dbReference type="ARBA" id="ARBA00022624"/>
    </source>
</evidence>
<evidence type="ECO:0000256" key="8">
    <source>
        <dbReference type="ARBA" id="ARBA00022248"/>
    </source>
</evidence>
<dbReference type="Gene3D" id="3.30.70.260">
    <property type="match status" value="1"/>
</dbReference>
<accession>A0A1Y0IUB2</accession>
<dbReference type="GO" id="GO:0030170">
    <property type="term" value="F:pyridoxal phosphate binding"/>
    <property type="evidence" value="ECO:0007669"/>
    <property type="project" value="InterPro"/>
</dbReference>
<evidence type="ECO:0000256" key="11">
    <source>
        <dbReference type="ARBA" id="ARBA00022898"/>
    </source>
</evidence>
<organism evidence="16 17">
    <name type="scientific">Tumebacillus avium</name>
    <dbReference type="NCBI Taxonomy" id="1903704"/>
    <lineage>
        <taxon>Bacteria</taxon>
        <taxon>Bacillati</taxon>
        <taxon>Bacillota</taxon>
        <taxon>Bacilli</taxon>
        <taxon>Bacillales</taxon>
        <taxon>Alicyclobacillaceae</taxon>
        <taxon>Tumebacillus</taxon>
    </lineage>
</organism>
<dbReference type="UniPathway" id="UPA00052">
    <property type="reaction ID" value="UER00507"/>
</dbReference>
<dbReference type="InterPro" id="IPR001926">
    <property type="entry name" value="TrpB-like_PALP"/>
</dbReference>
<protein>
    <recommendedName>
        <fullName evidence="8">L-threonine dehydratase catabolic TdcB</fullName>
        <ecNumber evidence="7">4.3.1.19</ecNumber>
    </recommendedName>
    <alternativeName>
        <fullName evidence="14">Threonine deaminase</fullName>
    </alternativeName>
</protein>
<dbReference type="GO" id="GO:0009097">
    <property type="term" value="P:isoleucine biosynthetic process"/>
    <property type="evidence" value="ECO:0007669"/>
    <property type="project" value="UniProtKB-UniPathway"/>
</dbReference>
<keyword evidence="11" id="KW-0663">Pyridoxal phosphate</keyword>
<comment type="function">
    <text evidence="13">Catalyzes the anaerobic formation of alpha-ketobutyrate and ammonia from threonine in a two-step reaction. The first step involved a dehydration of threonine and a production of enamine intermediates (aminocrotonate), which tautomerizes to its imine form (iminobutyrate). Both intermediates are unstable and short-lived. The second step is the nonenzymatic hydrolysis of the enamine/imine intermediates to form 2-ketobutyrate and free ammonia. In the low water environment of the cell, the second step is accelerated by RidA.</text>
</comment>
<dbReference type="PANTHER" id="PTHR48078:SF6">
    <property type="entry name" value="L-THREONINE DEHYDRATASE CATABOLIC TDCB"/>
    <property type="match status" value="1"/>
</dbReference>
<dbReference type="GO" id="GO:0004794">
    <property type="term" value="F:threonine deaminase activity"/>
    <property type="evidence" value="ECO:0007669"/>
    <property type="project" value="UniProtKB-EC"/>
</dbReference>
<evidence type="ECO:0000256" key="2">
    <source>
        <dbReference type="ARBA" id="ARBA00001933"/>
    </source>
</evidence>
<dbReference type="PANTHER" id="PTHR48078">
    <property type="entry name" value="THREONINE DEHYDRATASE, MITOCHONDRIAL-RELATED"/>
    <property type="match status" value="1"/>
</dbReference>
<dbReference type="SUPFAM" id="SSF53686">
    <property type="entry name" value="Tryptophan synthase beta subunit-like PLP-dependent enzymes"/>
    <property type="match status" value="1"/>
</dbReference>
<evidence type="ECO:0000313" key="16">
    <source>
        <dbReference type="EMBL" id="ARU63386.1"/>
    </source>
</evidence>
<dbReference type="Pfam" id="PF01842">
    <property type="entry name" value="ACT"/>
    <property type="match status" value="1"/>
</dbReference>
<evidence type="ECO:0000259" key="15">
    <source>
        <dbReference type="PROSITE" id="PS51671"/>
    </source>
</evidence>
<keyword evidence="9" id="KW-0021">Allosteric enzyme</keyword>
<dbReference type="RefSeq" id="WP_087458730.1">
    <property type="nucleotide sequence ID" value="NZ_CP021434.1"/>
</dbReference>
<dbReference type="GO" id="GO:0006565">
    <property type="term" value="P:L-serine catabolic process"/>
    <property type="evidence" value="ECO:0007669"/>
    <property type="project" value="TreeGrafter"/>
</dbReference>
<dbReference type="GO" id="GO:0070689">
    <property type="term" value="P:L-threonine catabolic process to propionate"/>
    <property type="evidence" value="ECO:0007669"/>
    <property type="project" value="UniProtKB-UniPathway"/>
</dbReference>
<dbReference type="InterPro" id="IPR000634">
    <property type="entry name" value="Ser/Thr_deHydtase_PyrdxlP-BS"/>
</dbReference>
<dbReference type="Pfam" id="PF00291">
    <property type="entry name" value="PALP"/>
    <property type="match status" value="1"/>
</dbReference>
<reference evidence="17" key="1">
    <citation type="submission" date="2017-05" db="EMBL/GenBank/DDBJ databases">
        <authorList>
            <person name="Sung H."/>
        </authorList>
    </citation>
    <scope>NUCLEOTIDE SEQUENCE [LARGE SCALE GENOMIC DNA]</scope>
    <source>
        <strain evidence="17">AR23208</strain>
    </source>
</reference>
<name>A0A1Y0IUB2_9BACL</name>
<keyword evidence="10" id="KW-0028">Amino-acid biosynthesis</keyword>
<comment type="pathway">
    <text evidence="3">Amino-acid biosynthesis; L-isoleucine biosynthesis; 2-oxobutanoate from L-threonine: step 1/1.</text>
</comment>
<dbReference type="PROSITE" id="PS00165">
    <property type="entry name" value="DEHYDRATASE_SER_THR"/>
    <property type="match status" value="1"/>
</dbReference>
<dbReference type="Proteomes" id="UP000195437">
    <property type="component" value="Chromosome"/>
</dbReference>
<evidence type="ECO:0000256" key="12">
    <source>
        <dbReference type="ARBA" id="ARBA00023239"/>
    </source>
</evidence>